<comment type="caution">
    <text evidence="15">The sequence shown here is derived from an EMBL/GenBank/DDBJ whole genome shotgun (WGS) entry which is preliminary data.</text>
</comment>
<organism evidence="15 16">
    <name type="scientific">Rhodobacter ferrooxidans</name>
    <dbReference type="NCBI Taxonomy" id="371731"/>
    <lineage>
        <taxon>Bacteria</taxon>
        <taxon>Pseudomonadati</taxon>
        <taxon>Pseudomonadota</taxon>
        <taxon>Alphaproteobacteria</taxon>
        <taxon>Rhodobacterales</taxon>
        <taxon>Rhodobacter group</taxon>
        <taxon>Rhodobacter</taxon>
    </lineage>
</organism>
<evidence type="ECO:0000313" key="15">
    <source>
        <dbReference type="EMBL" id="EEW24650.1"/>
    </source>
</evidence>
<keyword evidence="5" id="KW-0349">Heme</keyword>
<dbReference type="STRING" id="371731.Rsw2DRAFT_2438"/>
<comment type="subcellular location">
    <subcellularLocation>
        <location evidence="2">Cell membrane</location>
        <topology evidence="2">Multi-pass membrane protein</topology>
    </subcellularLocation>
</comment>
<protein>
    <submittedName>
        <fullName evidence="15">Cytochrome B561</fullName>
    </submittedName>
</protein>
<evidence type="ECO:0000256" key="10">
    <source>
        <dbReference type="ARBA" id="ARBA00023004"/>
    </source>
</evidence>
<evidence type="ECO:0000256" key="8">
    <source>
        <dbReference type="ARBA" id="ARBA00022982"/>
    </source>
</evidence>
<evidence type="ECO:0000256" key="3">
    <source>
        <dbReference type="ARBA" id="ARBA00022448"/>
    </source>
</evidence>
<feature type="transmembrane region" description="Helical" evidence="13">
    <location>
        <begin position="93"/>
        <end position="117"/>
    </location>
</feature>
<evidence type="ECO:0000256" key="9">
    <source>
        <dbReference type="ARBA" id="ARBA00022989"/>
    </source>
</evidence>
<dbReference type="Gene3D" id="1.20.950.20">
    <property type="entry name" value="Transmembrane di-heme cytochromes, Chain C"/>
    <property type="match status" value="1"/>
</dbReference>
<comment type="cofactor">
    <cofactor evidence="1">
        <name>heme b</name>
        <dbReference type="ChEBI" id="CHEBI:60344"/>
    </cofactor>
</comment>
<keyword evidence="11 13" id="KW-0472">Membrane</keyword>
<keyword evidence="10" id="KW-0408">Iron</keyword>
<keyword evidence="3" id="KW-0813">Transport</keyword>
<evidence type="ECO:0000313" key="16">
    <source>
        <dbReference type="Proteomes" id="UP000010121"/>
    </source>
</evidence>
<dbReference type="InterPro" id="IPR052168">
    <property type="entry name" value="Cytochrome_b561_oxidase"/>
</dbReference>
<evidence type="ECO:0000256" key="1">
    <source>
        <dbReference type="ARBA" id="ARBA00001970"/>
    </source>
</evidence>
<evidence type="ECO:0000256" key="12">
    <source>
        <dbReference type="ARBA" id="ARBA00037975"/>
    </source>
</evidence>
<gene>
    <name evidence="15" type="ORF">Rsw2DRAFT_2438</name>
</gene>
<keyword evidence="4" id="KW-1003">Cell membrane</keyword>
<proteinExistence type="inferred from homology"/>
<evidence type="ECO:0000259" key="14">
    <source>
        <dbReference type="Pfam" id="PF01292"/>
    </source>
</evidence>
<dbReference type="PANTHER" id="PTHR30529">
    <property type="entry name" value="CYTOCHROME B561"/>
    <property type="match status" value="1"/>
</dbReference>
<dbReference type="OrthoDB" id="8156287at2"/>
<reference evidence="15 16" key="1">
    <citation type="submission" date="2009-08" db="EMBL/GenBank/DDBJ databases">
        <title>The draft genome of Rhodobacter sp. SW2.</title>
        <authorList>
            <consortium name="US DOE Joint Genome Institute (JGI-PGF)"/>
            <person name="Lucas S."/>
            <person name="Copeland A."/>
            <person name="Lapidus A."/>
            <person name="Glavina del Rio T."/>
            <person name="Tice H."/>
            <person name="Bruce D."/>
            <person name="Goodwin L."/>
            <person name="Pitluck S."/>
            <person name="Larimer F."/>
            <person name="Land M.L."/>
            <person name="Hauser L."/>
            <person name="Emerson D."/>
        </authorList>
    </citation>
    <scope>NUCLEOTIDE SEQUENCE [LARGE SCALE GENOMIC DNA]</scope>
    <source>
        <strain evidence="15 16">SW2</strain>
    </source>
</reference>
<evidence type="ECO:0000256" key="2">
    <source>
        <dbReference type="ARBA" id="ARBA00004651"/>
    </source>
</evidence>
<dbReference type="GO" id="GO:0022904">
    <property type="term" value="P:respiratory electron transport chain"/>
    <property type="evidence" value="ECO:0007669"/>
    <property type="project" value="InterPro"/>
</dbReference>
<dbReference type="Proteomes" id="UP000010121">
    <property type="component" value="Unassembled WGS sequence"/>
</dbReference>
<sequence>MNGNAKPRAYSRSQIFLHWMIALLIGGNYVLSDGIEDAFDGMMEGQPVTDWTASAHVWIGVAVLALVLLRLVVRLVQGAPEAAEGSNRLMDRVAGLVHVGLYGLMIAVPALGAYTWFGATEATADLHVITMNVMMAVIGLHAAAAIFHQFVLKDGLLRRMTRAN</sequence>
<keyword evidence="8" id="KW-0249">Electron transport</keyword>
<accession>C8S310</accession>
<evidence type="ECO:0000256" key="4">
    <source>
        <dbReference type="ARBA" id="ARBA00022475"/>
    </source>
</evidence>
<name>C8S310_9RHOB</name>
<feature type="transmembrane region" description="Helical" evidence="13">
    <location>
        <begin position="129"/>
        <end position="152"/>
    </location>
</feature>
<dbReference type="GO" id="GO:0009055">
    <property type="term" value="F:electron transfer activity"/>
    <property type="evidence" value="ECO:0007669"/>
    <property type="project" value="InterPro"/>
</dbReference>
<dbReference type="InterPro" id="IPR011577">
    <property type="entry name" value="Cyt_b561_bac/Ni-Hgenase"/>
</dbReference>
<evidence type="ECO:0000256" key="7">
    <source>
        <dbReference type="ARBA" id="ARBA00022723"/>
    </source>
</evidence>
<evidence type="ECO:0000256" key="5">
    <source>
        <dbReference type="ARBA" id="ARBA00022617"/>
    </source>
</evidence>
<dbReference type="PANTHER" id="PTHR30529:SF7">
    <property type="entry name" value="CYTOCHROME B561 BACTERIAL_NI-HYDROGENASE DOMAIN-CONTAINING PROTEIN"/>
    <property type="match status" value="1"/>
</dbReference>
<keyword evidence="16" id="KW-1185">Reference proteome</keyword>
<keyword evidence="9 13" id="KW-1133">Transmembrane helix</keyword>
<comment type="similarity">
    <text evidence="12">Belongs to the cytochrome b561 family.</text>
</comment>
<evidence type="ECO:0000256" key="13">
    <source>
        <dbReference type="SAM" id="Phobius"/>
    </source>
</evidence>
<dbReference type="SUPFAM" id="SSF81342">
    <property type="entry name" value="Transmembrane di-heme cytochromes"/>
    <property type="match status" value="1"/>
</dbReference>
<dbReference type="EMBL" id="ACYY01000016">
    <property type="protein sequence ID" value="EEW24650.1"/>
    <property type="molecule type" value="Genomic_DNA"/>
</dbReference>
<dbReference type="GO" id="GO:0020037">
    <property type="term" value="F:heme binding"/>
    <property type="evidence" value="ECO:0007669"/>
    <property type="project" value="TreeGrafter"/>
</dbReference>
<keyword evidence="6 13" id="KW-0812">Transmembrane</keyword>
<dbReference type="GO" id="GO:0005886">
    <property type="term" value="C:plasma membrane"/>
    <property type="evidence" value="ECO:0007669"/>
    <property type="project" value="UniProtKB-SubCell"/>
</dbReference>
<dbReference type="eggNOG" id="COG3038">
    <property type="taxonomic scope" value="Bacteria"/>
</dbReference>
<keyword evidence="7" id="KW-0479">Metal-binding</keyword>
<evidence type="ECO:0000256" key="6">
    <source>
        <dbReference type="ARBA" id="ARBA00022692"/>
    </source>
</evidence>
<feature type="transmembrane region" description="Helical" evidence="13">
    <location>
        <begin position="51"/>
        <end position="73"/>
    </location>
</feature>
<dbReference type="Pfam" id="PF01292">
    <property type="entry name" value="Ni_hydr_CYTB"/>
    <property type="match status" value="1"/>
</dbReference>
<dbReference type="GO" id="GO:0046872">
    <property type="term" value="F:metal ion binding"/>
    <property type="evidence" value="ECO:0007669"/>
    <property type="project" value="UniProtKB-KW"/>
</dbReference>
<dbReference type="RefSeq" id="WP_008031382.1">
    <property type="nucleotide sequence ID" value="NZ_ACYY01000016.1"/>
</dbReference>
<evidence type="ECO:0000256" key="11">
    <source>
        <dbReference type="ARBA" id="ARBA00023136"/>
    </source>
</evidence>
<feature type="transmembrane region" description="Helical" evidence="13">
    <location>
        <begin position="15"/>
        <end position="31"/>
    </location>
</feature>
<dbReference type="AlphaFoldDB" id="C8S310"/>
<dbReference type="InterPro" id="IPR016174">
    <property type="entry name" value="Di-haem_cyt_TM"/>
</dbReference>
<feature type="domain" description="Cytochrome b561 bacterial/Ni-hydrogenase" evidence="14">
    <location>
        <begin position="10"/>
        <end position="162"/>
    </location>
</feature>